<proteinExistence type="predicted"/>
<sequence length="200" mass="22897">MSEIVYVLTNEAMPGYVKIGKTSTSLEQRIRELSASTSVPLPFTCFYACTVKDMSFVEHQLHDAFDNNRINPKREFFKIAPERIVAALKLAEIENVTPKNDIVESHEDQKALDNARTIRERFDFSMVDIPLGAELVFSRDENIKAKVVDNRSINFNEEITSLSKSAKEILGYSYGVAGTDYWMYEGETLDERRRRLKGEN</sequence>
<accession>A0A1F4SY88</accession>
<reference evidence="2 3" key="1">
    <citation type="journal article" date="2016" name="Nat. Commun.">
        <title>Thousands of microbial genomes shed light on interconnected biogeochemical processes in an aquifer system.</title>
        <authorList>
            <person name="Anantharaman K."/>
            <person name="Brown C.T."/>
            <person name="Hug L.A."/>
            <person name="Sharon I."/>
            <person name="Castelle C.J."/>
            <person name="Probst A.J."/>
            <person name="Thomas B.C."/>
            <person name="Singh A."/>
            <person name="Wilkins M.J."/>
            <person name="Karaoz U."/>
            <person name="Brodie E.L."/>
            <person name="Williams K.H."/>
            <person name="Hubbard S.S."/>
            <person name="Banfield J.F."/>
        </authorList>
    </citation>
    <scope>NUCLEOTIDE SEQUENCE [LARGE SCALE GENOMIC DNA]</scope>
</reference>
<dbReference type="AlphaFoldDB" id="A0A1F4SY88"/>
<protein>
    <recommendedName>
        <fullName evidence="1">Bacteriophage T5 Orf172 DNA-binding domain-containing protein</fullName>
    </recommendedName>
</protein>
<feature type="domain" description="Bacteriophage T5 Orf172 DNA-binding" evidence="1">
    <location>
        <begin position="11"/>
        <end position="91"/>
    </location>
</feature>
<evidence type="ECO:0000313" key="3">
    <source>
        <dbReference type="Proteomes" id="UP000178417"/>
    </source>
</evidence>
<dbReference type="STRING" id="1802579.A2310_04430"/>
<gene>
    <name evidence="2" type="ORF">A2310_04430</name>
</gene>
<dbReference type="EMBL" id="MEUB01000007">
    <property type="protein sequence ID" value="OGC24713.1"/>
    <property type="molecule type" value="Genomic_DNA"/>
</dbReference>
<comment type="caution">
    <text evidence="2">The sequence shown here is derived from an EMBL/GenBank/DDBJ whole genome shotgun (WGS) entry which is preliminary data.</text>
</comment>
<name>A0A1F4SY88_UNCSA</name>
<dbReference type="Pfam" id="PF10544">
    <property type="entry name" value="T5orf172"/>
    <property type="match status" value="1"/>
</dbReference>
<evidence type="ECO:0000259" key="1">
    <source>
        <dbReference type="SMART" id="SM00974"/>
    </source>
</evidence>
<organism evidence="2 3">
    <name type="scientific">candidate division WOR-1 bacterium RIFOXYB2_FULL_37_13</name>
    <dbReference type="NCBI Taxonomy" id="1802579"/>
    <lineage>
        <taxon>Bacteria</taxon>
        <taxon>Bacillati</taxon>
        <taxon>Saganbacteria</taxon>
    </lineage>
</organism>
<dbReference type="Proteomes" id="UP000178417">
    <property type="component" value="Unassembled WGS sequence"/>
</dbReference>
<evidence type="ECO:0000313" key="2">
    <source>
        <dbReference type="EMBL" id="OGC24713.1"/>
    </source>
</evidence>
<dbReference type="InterPro" id="IPR018306">
    <property type="entry name" value="Phage_T5_Orf172_DNA-bd"/>
</dbReference>
<dbReference type="SMART" id="SM00974">
    <property type="entry name" value="T5orf172"/>
    <property type="match status" value="1"/>
</dbReference>